<sequence>MRQRRQTPRSPNLFPVTVEQFLTELDRRFPEPRPSPTDNPRETDWKLAQRSVYLQMQDAFDAAQRKDTPGVFD</sequence>
<evidence type="ECO:0000313" key="2">
    <source>
        <dbReference type="Proteomes" id="UP000827856"/>
    </source>
</evidence>
<reference evidence="1" key="1">
    <citation type="submission" date="2019-12" db="EMBL/GenBank/DDBJ databases">
        <title>S2B, a lysogenic bacteriophage that infects Caulobacter crescentus.</title>
        <authorList>
            <person name="Ely B."/>
            <person name="Berrios L."/>
            <person name="Thomas Q."/>
        </authorList>
    </citation>
    <scope>NUCLEOTIDE SEQUENCE</scope>
</reference>
<organism evidence="1 2">
    <name type="scientific">Caulobacter phage S2B</name>
    <dbReference type="NCBI Taxonomy" id="2759120"/>
    <lineage>
        <taxon>Viruses</taxon>
        <taxon>Duplodnaviria</taxon>
        <taxon>Heunggongvirae</taxon>
        <taxon>Uroviricota</taxon>
        <taxon>Caudoviricetes</taxon>
        <taxon>Autographivirales</taxon>
        <taxon>Autographivirales incertae sedis</taxon>
        <taxon>Sumtervirus</taxon>
        <taxon>Sumtervirus S2B</taxon>
    </lineage>
</organism>
<protein>
    <submittedName>
        <fullName evidence="1">Uncharacterized protein</fullName>
    </submittedName>
</protein>
<proteinExistence type="predicted"/>
<keyword evidence="2" id="KW-1185">Reference proteome</keyword>
<name>A0AAE7SXI1_9CAUD</name>
<evidence type="ECO:0000313" key="1">
    <source>
        <dbReference type="EMBL" id="QOC54145.1"/>
    </source>
</evidence>
<accession>A0AAE7SXI1</accession>
<dbReference type="EMBL" id="MN857473">
    <property type="protein sequence ID" value="QOC54145.1"/>
    <property type="molecule type" value="Genomic_DNA"/>
</dbReference>
<dbReference type="Proteomes" id="UP000827856">
    <property type="component" value="Segment"/>
</dbReference>
<gene>
    <name evidence="1" type="primary">S2B_gp031c</name>
</gene>